<gene>
    <name evidence="1" type="ORF">Tci_037877</name>
</gene>
<dbReference type="AlphaFoldDB" id="A0A6L2LXN6"/>
<sequence length="315" mass="35084">MYIKEVSSVGLEPHKSGKLVFSGYNLSLNVVLGGSTTQIGNFVKAIKFVSGITESKELQEEGITSVEAEIVFDNSDTSGRSARNRRSRLVTVKRQHPVITIPMLPNFGGVTYENPDLEQLLGVMECKVAFEDLVMNFILDQEERVKQLEEYMGVIGSDFMQLSLKGVEKLKDEIRAEENRVKKIEKITRYPENEDSKPSSNHKLLETLAKSTSFHGPDFISPKSLCVKYVFTIFPSPPLVRESTFGFKPEEDVFSWLDKVWLVNGVVNGAFGGVKNEEVVVGEGVVVTSSSLEMLTNSCLGRIMVSLIYLEGLEE</sequence>
<protein>
    <submittedName>
        <fullName evidence="1">Uncharacterized protein</fullName>
    </submittedName>
</protein>
<evidence type="ECO:0000313" key="1">
    <source>
        <dbReference type="EMBL" id="GEU65899.1"/>
    </source>
</evidence>
<name>A0A6L2LXN6_TANCI</name>
<comment type="caution">
    <text evidence="1">The sequence shown here is derived from an EMBL/GenBank/DDBJ whole genome shotgun (WGS) entry which is preliminary data.</text>
</comment>
<organism evidence="1">
    <name type="scientific">Tanacetum cinerariifolium</name>
    <name type="common">Dalmatian daisy</name>
    <name type="synonym">Chrysanthemum cinerariifolium</name>
    <dbReference type="NCBI Taxonomy" id="118510"/>
    <lineage>
        <taxon>Eukaryota</taxon>
        <taxon>Viridiplantae</taxon>
        <taxon>Streptophyta</taxon>
        <taxon>Embryophyta</taxon>
        <taxon>Tracheophyta</taxon>
        <taxon>Spermatophyta</taxon>
        <taxon>Magnoliopsida</taxon>
        <taxon>eudicotyledons</taxon>
        <taxon>Gunneridae</taxon>
        <taxon>Pentapetalae</taxon>
        <taxon>asterids</taxon>
        <taxon>campanulids</taxon>
        <taxon>Asterales</taxon>
        <taxon>Asteraceae</taxon>
        <taxon>Asteroideae</taxon>
        <taxon>Anthemideae</taxon>
        <taxon>Anthemidinae</taxon>
        <taxon>Tanacetum</taxon>
    </lineage>
</organism>
<dbReference type="EMBL" id="BKCJ010005287">
    <property type="protein sequence ID" value="GEU65899.1"/>
    <property type="molecule type" value="Genomic_DNA"/>
</dbReference>
<reference evidence="1" key="1">
    <citation type="journal article" date="2019" name="Sci. Rep.">
        <title>Draft genome of Tanacetum cinerariifolium, the natural source of mosquito coil.</title>
        <authorList>
            <person name="Yamashiro T."/>
            <person name="Shiraishi A."/>
            <person name="Satake H."/>
            <person name="Nakayama K."/>
        </authorList>
    </citation>
    <scope>NUCLEOTIDE SEQUENCE</scope>
</reference>
<proteinExistence type="predicted"/>
<accession>A0A6L2LXN6</accession>